<dbReference type="CTD" id="10584"/>
<evidence type="ECO:0000256" key="8">
    <source>
        <dbReference type="SAM" id="SignalP"/>
    </source>
</evidence>
<keyword evidence="2" id="KW-0964">Secreted</keyword>
<dbReference type="Proteomes" id="UP000515152">
    <property type="component" value="Chromosome 1"/>
</dbReference>
<dbReference type="GeneID" id="105899264"/>
<keyword evidence="6" id="KW-0176">Collagen</keyword>
<comment type="subcellular location">
    <subcellularLocation>
        <location evidence="1">Secreted</location>
    </subcellularLocation>
</comment>
<dbReference type="PANTHER" id="PTHR22799:SF1">
    <property type="entry name" value="C-TYPE LECTIN DOMAIN FAMILY 11 MEMBER A"/>
    <property type="match status" value="1"/>
</dbReference>
<dbReference type="InterPro" id="IPR001304">
    <property type="entry name" value="C-type_lectin-like"/>
</dbReference>
<proteinExistence type="predicted"/>
<dbReference type="GO" id="GO:0005615">
    <property type="term" value="C:extracellular space"/>
    <property type="evidence" value="ECO:0007669"/>
    <property type="project" value="TreeGrafter"/>
</dbReference>
<dbReference type="SUPFAM" id="SSF56436">
    <property type="entry name" value="C-type lectin-like"/>
    <property type="match status" value="1"/>
</dbReference>
<keyword evidence="5" id="KW-0106">Calcium</keyword>
<protein>
    <submittedName>
        <fullName evidence="11">Collectin-10</fullName>
    </submittedName>
</protein>
<evidence type="ECO:0000256" key="1">
    <source>
        <dbReference type="ARBA" id="ARBA00004613"/>
    </source>
</evidence>
<feature type="domain" description="C-type lectin" evidence="9">
    <location>
        <begin position="144"/>
        <end position="260"/>
    </location>
</feature>
<keyword evidence="10" id="KW-1185">Reference proteome</keyword>
<evidence type="ECO:0000256" key="6">
    <source>
        <dbReference type="ARBA" id="ARBA00023119"/>
    </source>
</evidence>
<accession>A0A6P8GQD7</accession>
<evidence type="ECO:0000256" key="7">
    <source>
        <dbReference type="SAM" id="MobiDB-lite"/>
    </source>
</evidence>
<keyword evidence="3 8" id="KW-0732">Signal</keyword>
<dbReference type="Gene3D" id="3.10.100.10">
    <property type="entry name" value="Mannose-Binding Protein A, subunit A"/>
    <property type="match status" value="1"/>
</dbReference>
<gene>
    <name evidence="11" type="primary">colec10</name>
</gene>
<sequence length="279" mass="29484">MALQLLGSQFLLLFLLCSVVSEISSTEVCSNTLLPGSKGDDGEVGQEGEQGKQGKAGPPGCQGLTGELGSKGEAGQTGKTGPAGYKGCEGDLGAKGPSGLKGKQGATCDCGRYRKVVGQMDININKLKNAIKFLKNVILGLMETEEKLYLIVREARKYQDALVNCNLRSGTLAMPKSEESNSVLAGYVTQAGLTRVFIGLQTSEEPGMAVYADQSPLQNYSAWAAGEPQGVASNSSCVELSSAGQWSQVSCHVSMFYVCEFNKDMHGSHHTEAVTTRRA</sequence>
<dbReference type="InterPro" id="IPR016186">
    <property type="entry name" value="C-type_lectin-like/link_sf"/>
</dbReference>
<evidence type="ECO:0000256" key="3">
    <source>
        <dbReference type="ARBA" id="ARBA00022729"/>
    </source>
</evidence>
<dbReference type="AlphaFoldDB" id="A0A6P8GQD7"/>
<name>A0A6P8GQD7_CLUHA</name>
<dbReference type="GO" id="GO:0030246">
    <property type="term" value="F:carbohydrate binding"/>
    <property type="evidence" value="ECO:0007669"/>
    <property type="project" value="UniProtKB-KW"/>
</dbReference>
<keyword evidence="4" id="KW-0430">Lectin</keyword>
<dbReference type="PROSITE" id="PS50041">
    <property type="entry name" value="C_TYPE_LECTIN_2"/>
    <property type="match status" value="1"/>
</dbReference>
<evidence type="ECO:0000256" key="4">
    <source>
        <dbReference type="ARBA" id="ARBA00022734"/>
    </source>
</evidence>
<dbReference type="GO" id="GO:0001503">
    <property type="term" value="P:ossification"/>
    <property type="evidence" value="ECO:0007669"/>
    <property type="project" value="TreeGrafter"/>
</dbReference>
<evidence type="ECO:0000313" key="10">
    <source>
        <dbReference type="Proteomes" id="UP000515152"/>
    </source>
</evidence>
<reference evidence="11" key="1">
    <citation type="submission" date="2025-08" db="UniProtKB">
        <authorList>
            <consortium name="RefSeq"/>
        </authorList>
    </citation>
    <scope>IDENTIFICATION</scope>
</reference>
<dbReference type="RefSeq" id="XP_031437632.1">
    <property type="nucleotide sequence ID" value="XM_031581772.2"/>
</dbReference>
<feature type="chain" id="PRO_5027684840" evidence="8">
    <location>
        <begin position="26"/>
        <end position="279"/>
    </location>
</feature>
<evidence type="ECO:0000256" key="2">
    <source>
        <dbReference type="ARBA" id="ARBA00022525"/>
    </source>
</evidence>
<dbReference type="GO" id="GO:0005581">
    <property type="term" value="C:collagen trimer"/>
    <property type="evidence" value="ECO:0007669"/>
    <property type="project" value="UniProtKB-KW"/>
</dbReference>
<dbReference type="PANTHER" id="PTHR22799">
    <property type="entry name" value="TETRANECTIN-RELATED"/>
    <property type="match status" value="1"/>
</dbReference>
<organism evidence="10 11">
    <name type="scientific">Clupea harengus</name>
    <name type="common">Atlantic herring</name>
    <dbReference type="NCBI Taxonomy" id="7950"/>
    <lineage>
        <taxon>Eukaryota</taxon>
        <taxon>Metazoa</taxon>
        <taxon>Chordata</taxon>
        <taxon>Craniata</taxon>
        <taxon>Vertebrata</taxon>
        <taxon>Euteleostomi</taxon>
        <taxon>Actinopterygii</taxon>
        <taxon>Neopterygii</taxon>
        <taxon>Teleostei</taxon>
        <taxon>Clupei</taxon>
        <taxon>Clupeiformes</taxon>
        <taxon>Clupeoidei</taxon>
        <taxon>Clupeidae</taxon>
        <taxon>Clupea</taxon>
    </lineage>
</organism>
<feature type="compositionally biased region" description="Low complexity" evidence="7">
    <location>
        <begin position="53"/>
        <end position="62"/>
    </location>
</feature>
<dbReference type="InterPro" id="IPR016187">
    <property type="entry name" value="CTDL_fold"/>
</dbReference>
<dbReference type="InterPro" id="IPR051663">
    <property type="entry name" value="CLec_Tetranectin-domain"/>
</dbReference>
<dbReference type="KEGG" id="char:105899264"/>
<dbReference type="Pfam" id="PF00059">
    <property type="entry name" value="Lectin_C"/>
    <property type="match status" value="1"/>
</dbReference>
<evidence type="ECO:0000313" key="11">
    <source>
        <dbReference type="RefSeq" id="XP_031437632.1"/>
    </source>
</evidence>
<dbReference type="InterPro" id="IPR008160">
    <property type="entry name" value="Collagen"/>
</dbReference>
<dbReference type="OrthoDB" id="8066719at2759"/>
<evidence type="ECO:0000256" key="5">
    <source>
        <dbReference type="ARBA" id="ARBA00022837"/>
    </source>
</evidence>
<dbReference type="Pfam" id="PF01391">
    <property type="entry name" value="Collagen"/>
    <property type="match status" value="1"/>
</dbReference>
<evidence type="ECO:0000259" key="9">
    <source>
        <dbReference type="PROSITE" id="PS50041"/>
    </source>
</evidence>
<feature type="region of interest" description="Disordered" evidence="7">
    <location>
        <begin position="32"/>
        <end position="79"/>
    </location>
</feature>
<dbReference type="SMART" id="SM00034">
    <property type="entry name" value="CLECT"/>
    <property type="match status" value="1"/>
</dbReference>
<feature type="signal peptide" evidence="8">
    <location>
        <begin position="1"/>
        <end position="25"/>
    </location>
</feature>
<dbReference type="GO" id="GO:0008083">
    <property type="term" value="F:growth factor activity"/>
    <property type="evidence" value="ECO:0007669"/>
    <property type="project" value="TreeGrafter"/>
</dbReference>